<dbReference type="EMBL" id="FOGL01000001">
    <property type="protein sequence ID" value="SER16815.1"/>
    <property type="molecule type" value="Genomic_DNA"/>
</dbReference>
<name>A0A1H9M043_9BACI</name>
<evidence type="ECO:0008006" key="4">
    <source>
        <dbReference type="Google" id="ProtNLM"/>
    </source>
</evidence>
<keyword evidence="1" id="KW-1133">Transmembrane helix</keyword>
<accession>A0A1H9M043</accession>
<dbReference type="Proteomes" id="UP000199687">
    <property type="component" value="Unassembled WGS sequence"/>
</dbReference>
<protein>
    <recommendedName>
        <fullName evidence="4">DUF2759 domain-containing protein</fullName>
    </recommendedName>
</protein>
<dbReference type="AlphaFoldDB" id="A0A1H9M043"/>
<dbReference type="RefSeq" id="WP_089738585.1">
    <property type="nucleotide sequence ID" value="NZ_FOGL01000001.1"/>
</dbReference>
<dbReference type="Pfam" id="PF10958">
    <property type="entry name" value="DUF2759"/>
    <property type="match status" value="1"/>
</dbReference>
<keyword evidence="1" id="KW-0472">Membrane</keyword>
<dbReference type="InterPro" id="IPR024490">
    <property type="entry name" value="DUF2759"/>
</dbReference>
<feature type="transmembrane region" description="Helical" evidence="1">
    <location>
        <begin position="27"/>
        <end position="50"/>
    </location>
</feature>
<keyword evidence="1" id="KW-0812">Transmembrane</keyword>
<reference evidence="2 3" key="1">
    <citation type="submission" date="2016-10" db="EMBL/GenBank/DDBJ databases">
        <authorList>
            <person name="de Groot N.N."/>
        </authorList>
    </citation>
    <scope>NUCLEOTIDE SEQUENCE [LARGE SCALE GENOMIC DNA]</scope>
    <source>
        <strain evidence="2 3">CGMCC 1.7727</strain>
    </source>
</reference>
<keyword evidence="3" id="KW-1185">Reference proteome</keyword>
<organism evidence="2 3">
    <name type="scientific">Gracilibacillus ureilyticus</name>
    <dbReference type="NCBI Taxonomy" id="531814"/>
    <lineage>
        <taxon>Bacteria</taxon>
        <taxon>Bacillati</taxon>
        <taxon>Bacillota</taxon>
        <taxon>Bacilli</taxon>
        <taxon>Bacillales</taxon>
        <taxon>Bacillaceae</taxon>
        <taxon>Gracilibacillus</taxon>
    </lineage>
</organism>
<evidence type="ECO:0000313" key="2">
    <source>
        <dbReference type="EMBL" id="SER16815.1"/>
    </source>
</evidence>
<proteinExistence type="predicted"/>
<gene>
    <name evidence="2" type="ORF">SAMN04487944_101477</name>
</gene>
<sequence>MVLGLILLAVAIICLIAIFREFKRQNMFGAAFSAISALVFGFFSIATLYWELIRPLITGE</sequence>
<evidence type="ECO:0000256" key="1">
    <source>
        <dbReference type="SAM" id="Phobius"/>
    </source>
</evidence>
<evidence type="ECO:0000313" key="3">
    <source>
        <dbReference type="Proteomes" id="UP000199687"/>
    </source>
</evidence>
<dbReference type="OrthoDB" id="2355718at2"/>